<accession>A0A250IAP9</accession>
<dbReference type="Proteomes" id="UP000217289">
    <property type="component" value="Chromosome"/>
</dbReference>
<dbReference type="InterPro" id="IPR001584">
    <property type="entry name" value="Integrase_cat-core"/>
</dbReference>
<organism evidence="3 4">
    <name type="scientific">Melittangium boletus DSM 14713</name>
    <dbReference type="NCBI Taxonomy" id="1294270"/>
    <lineage>
        <taxon>Bacteria</taxon>
        <taxon>Pseudomonadati</taxon>
        <taxon>Myxococcota</taxon>
        <taxon>Myxococcia</taxon>
        <taxon>Myxococcales</taxon>
        <taxon>Cystobacterineae</taxon>
        <taxon>Archangiaceae</taxon>
        <taxon>Melittangium</taxon>
    </lineage>
</organism>
<evidence type="ECO:0000313" key="3">
    <source>
        <dbReference type="EMBL" id="ATB28232.1"/>
    </source>
</evidence>
<dbReference type="EMBL" id="CP022163">
    <property type="protein sequence ID" value="ATB28232.1"/>
    <property type="molecule type" value="Genomic_DNA"/>
</dbReference>
<dbReference type="NCBIfam" id="NF033516">
    <property type="entry name" value="transpos_IS3"/>
    <property type="match status" value="1"/>
</dbReference>
<dbReference type="InterPro" id="IPR009057">
    <property type="entry name" value="Homeodomain-like_sf"/>
</dbReference>
<evidence type="ECO:0000313" key="4">
    <source>
        <dbReference type="Proteomes" id="UP000217289"/>
    </source>
</evidence>
<dbReference type="InterPro" id="IPR012337">
    <property type="entry name" value="RNaseH-like_sf"/>
</dbReference>
<dbReference type="Pfam" id="PF00665">
    <property type="entry name" value="rve"/>
    <property type="match status" value="1"/>
</dbReference>
<dbReference type="InterPro" id="IPR036397">
    <property type="entry name" value="RNaseH_sf"/>
</dbReference>
<dbReference type="PANTHER" id="PTHR46889:SF4">
    <property type="entry name" value="TRANSPOSASE INSO FOR INSERTION SEQUENCE ELEMENT IS911B-RELATED"/>
    <property type="match status" value="1"/>
</dbReference>
<keyword evidence="4" id="KW-1185">Reference proteome</keyword>
<dbReference type="InterPro" id="IPR050900">
    <property type="entry name" value="Transposase_IS3/IS150/IS904"/>
</dbReference>
<dbReference type="SUPFAM" id="SSF53098">
    <property type="entry name" value="Ribonuclease H-like"/>
    <property type="match status" value="1"/>
</dbReference>
<feature type="domain" description="Integrase catalytic" evidence="2">
    <location>
        <begin position="173"/>
        <end position="339"/>
    </location>
</feature>
<dbReference type="PANTHER" id="PTHR46889">
    <property type="entry name" value="TRANSPOSASE INSF FOR INSERTION SEQUENCE IS3B-RELATED"/>
    <property type="match status" value="1"/>
</dbReference>
<dbReference type="AlphaFoldDB" id="A0A250IAP9"/>
<dbReference type="SUPFAM" id="SSF46689">
    <property type="entry name" value="Homeodomain-like"/>
    <property type="match status" value="1"/>
</dbReference>
<feature type="region of interest" description="Disordered" evidence="1">
    <location>
        <begin position="84"/>
        <end position="104"/>
    </location>
</feature>
<proteinExistence type="predicted"/>
<gene>
    <name evidence="3" type="ORF">MEBOL_001678</name>
</gene>
<sequence length="403" mass="45951">MAARVRELEREHKRQQRALSEARALLRLSTRARGLTLGGRGRRHPPDVRSQVRGLVEQAIIEGARQSSACRLLGLSSRTLQRWRHPAHARDGRSQTRRAPANRLDEHERRLALELLRSPSFQGLSPRQIVPRLADQDRYLASESTLYRLLRAQRRTPSARGGGAPSHSPPEQAAVAPNQIWSWDITYLRGPERGAFLYLYLVMDVFSRRIMGWRIHLEESARRAALLIRQVCHRQGVEPSGLILHADNGGPMKGSALVKTLRRLGIVPSYSRPRVSNDNTFVESLFGTLKGRPSYPREHFSSAATARAWVSRFVDWYNREHLHSRLGYVTPDDRYFGRDARVFQRRARLYEHARAQRPGRWSRHIRHWAPPTEPPRTRVRIPATTSLTLNGASSPASLSPGPE</sequence>
<dbReference type="PROSITE" id="PS50994">
    <property type="entry name" value="INTEGRASE"/>
    <property type="match status" value="1"/>
</dbReference>
<evidence type="ECO:0000259" key="2">
    <source>
        <dbReference type="PROSITE" id="PS50994"/>
    </source>
</evidence>
<dbReference type="GO" id="GO:0015074">
    <property type="term" value="P:DNA integration"/>
    <property type="evidence" value="ECO:0007669"/>
    <property type="project" value="InterPro"/>
</dbReference>
<dbReference type="Gene3D" id="3.30.420.10">
    <property type="entry name" value="Ribonuclease H-like superfamily/Ribonuclease H"/>
    <property type="match status" value="1"/>
</dbReference>
<evidence type="ECO:0000256" key="1">
    <source>
        <dbReference type="SAM" id="MobiDB-lite"/>
    </source>
</evidence>
<protein>
    <submittedName>
        <fullName evidence="3">Mobile element protein</fullName>
    </submittedName>
</protein>
<dbReference type="InterPro" id="IPR048020">
    <property type="entry name" value="Transpos_IS3"/>
</dbReference>
<dbReference type="GO" id="GO:0003676">
    <property type="term" value="F:nucleic acid binding"/>
    <property type="evidence" value="ECO:0007669"/>
    <property type="project" value="InterPro"/>
</dbReference>
<reference evidence="3 4" key="1">
    <citation type="submission" date="2017-06" db="EMBL/GenBank/DDBJ databases">
        <authorList>
            <person name="Kim H.J."/>
            <person name="Triplett B.A."/>
        </authorList>
    </citation>
    <scope>NUCLEOTIDE SEQUENCE [LARGE SCALE GENOMIC DNA]</scope>
    <source>
        <strain evidence="3 4">DSM 14713</strain>
    </source>
</reference>
<dbReference type="KEGG" id="mbd:MEBOL_001678"/>
<name>A0A250IAP9_9BACT</name>